<evidence type="ECO:0000256" key="1">
    <source>
        <dbReference type="ARBA" id="ARBA00007435"/>
    </source>
</evidence>
<dbReference type="PANTHER" id="PTHR34477:SF5">
    <property type="entry name" value="BSL5627 PROTEIN"/>
    <property type="match status" value="1"/>
</dbReference>
<keyword evidence="4" id="KW-1185">Reference proteome</keyword>
<dbReference type="InterPro" id="IPR050190">
    <property type="entry name" value="UPF0213_domain"/>
</dbReference>
<protein>
    <submittedName>
        <fullName evidence="3">GIY-YIG nuclease family protein</fullName>
    </submittedName>
</protein>
<organism evidence="3 4">
    <name type="scientific">Pelagihabitans pacificus</name>
    <dbReference type="NCBI Taxonomy" id="2696054"/>
    <lineage>
        <taxon>Bacteria</taxon>
        <taxon>Pseudomonadati</taxon>
        <taxon>Bacteroidota</taxon>
        <taxon>Flavobacteriia</taxon>
        <taxon>Flavobacteriales</taxon>
        <taxon>Flavobacteriaceae</taxon>
        <taxon>Pelagihabitans</taxon>
    </lineage>
</organism>
<dbReference type="PROSITE" id="PS50164">
    <property type="entry name" value="GIY_YIG"/>
    <property type="match status" value="1"/>
</dbReference>
<evidence type="ECO:0000259" key="2">
    <source>
        <dbReference type="PROSITE" id="PS50164"/>
    </source>
</evidence>
<gene>
    <name evidence="3" type="ORF">FK220_018445</name>
</gene>
<accession>A0A967AXX5</accession>
<comment type="caution">
    <text evidence="3">The sequence shown here is derived from an EMBL/GenBank/DDBJ whole genome shotgun (WGS) entry which is preliminary data.</text>
</comment>
<dbReference type="EMBL" id="VIKU02000007">
    <property type="protein sequence ID" value="NHF61340.1"/>
    <property type="molecule type" value="Genomic_DNA"/>
</dbReference>
<dbReference type="SUPFAM" id="SSF82771">
    <property type="entry name" value="GIY-YIG endonuclease"/>
    <property type="match status" value="1"/>
</dbReference>
<evidence type="ECO:0000313" key="3">
    <source>
        <dbReference type="EMBL" id="NHF61340.1"/>
    </source>
</evidence>
<dbReference type="InterPro" id="IPR000305">
    <property type="entry name" value="GIY-YIG_endonuc"/>
</dbReference>
<evidence type="ECO:0000313" key="4">
    <source>
        <dbReference type="Proteomes" id="UP000707206"/>
    </source>
</evidence>
<reference evidence="3" key="1">
    <citation type="submission" date="2019-07" db="EMBL/GenBank/DDBJ databases">
        <authorList>
            <person name="De-Chao Zhang Q."/>
        </authorList>
    </citation>
    <scope>NUCLEOTIDE SEQUENCE</scope>
    <source>
        <strain evidence="3">TP-CH-4</strain>
    </source>
</reference>
<sequence length="105" mass="12884">MHSHGHHTYHVYIITNKTKSVLYTGVTNYLAKRLYQHGENIKKDKKTFASRYKCRYLLYYEKFAWIQEAIAREKELKGWRRQKKLDLIRTINPHMNFLEYLFPYP</sequence>
<dbReference type="Gene3D" id="3.40.1440.10">
    <property type="entry name" value="GIY-YIG endonuclease"/>
    <property type="match status" value="1"/>
</dbReference>
<dbReference type="InterPro" id="IPR035901">
    <property type="entry name" value="GIY-YIG_endonuc_sf"/>
</dbReference>
<dbReference type="AlphaFoldDB" id="A0A967AXX5"/>
<dbReference type="CDD" id="cd10448">
    <property type="entry name" value="GIY-YIG_unchar_3"/>
    <property type="match status" value="1"/>
</dbReference>
<feature type="domain" description="GIY-YIG" evidence="2">
    <location>
        <begin position="7"/>
        <end position="86"/>
    </location>
</feature>
<dbReference type="PANTHER" id="PTHR34477">
    <property type="entry name" value="UPF0213 PROTEIN YHBQ"/>
    <property type="match status" value="1"/>
</dbReference>
<name>A0A967AXX5_9FLAO</name>
<dbReference type="Pfam" id="PF01541">
    <property type="entry name" value="GIY-YIG"/>
    <property type="match status" value="1"/>
</dbReference>
<reference evidence="3" key="2">
    <citation type="submission" date="2020-03" db="EMBL/GenBank/DDBJ databases">
        <title>Flavobacteriaceae bacterium strain TP-CH-4, a member of the family Flavobacteriaceae isolated from a deep-sea seamount.</title>
        <authorList>
            <person name="Zhang D.-C."/>
        </authorList>
    </citation>
    <scope>NUCLEOTIDE SEQUENCE</scope>
    <source>
        <strain evidence="3">TP-CH-4</strain>
    </source>
</reference>
<comment type="similarity">
    <text evidence="1">Belongs to the UPF0213 family.</text>
</comment>
<dbReference type="Proteomes" id="UP000707206">
    <property type="component" value="Unassembled WGS sequence"/>
</dbReference>
<dbReference type="RefSeq" id="WP_152575838.1">
    <property type="nucleotide sequence ID" value="NZ_VIKU02000007.1"/>
</dbReference>
<proteinExistence type="inferred from homology"/>